<comment type="caution">
    <text evidence="2">The sequence shown here is derived from an EMBL/GenBank/DDBJ whole genome shotgun (WGS) entry which is preliminary data.</text>
</comment>
<dbReference type="InterPro" id="IPR046539">
    <property type="entry name" value="DUF6604"/>
</dbReference>
<gene>
    <name evidence="2" type="ORF">Daus18300_012131</name>
</gene>
<feature type="domain" description="DUF6604" evidence="1">
    <location>
        <begin position="3"/>
        <end position="41"/>
    </location>
</feature>
<evidence type="ECO:0000259" key="1">
    <source>
        <dbReference type="Pfam" id="PF20253"/>
    </source>
</evidence>
<reference evidence="2 3" key="1">
    <citation type="journal article" date="2024" name="IMA Fungus">
        <title>IMA Genome - F19 : A genome assembly and annotation guide to empower mycologists, including annotated draft genome sequences of Ceratocystis pirilliformis, Diaporthe australafricana, Fusarium ophioides, Paecilomyces lecythidis, and Sporothrix stenoceras.</title>
        <authorList>
            <person name="Aylward J."/>
            <person name="Wilson A.M."/>
            <person name="Visagie C.M."/>
            <person name="Spraker J."/>
            <person name="Barnes I."/>
            <person name="Buitendag C."/>
            <person name="Ceriani C."/>
            <person name="Del Mar Angel L."/>
            <person name="du Plessis D."/>
            <person name="Fuchs T."/>
            <person name="Gasser K."/>
            <person name="Kramer D."/>
            <person name="Li W."/>
            <person name="Munsamy K."/>
            <person name="Piso A."/>
            <person name="Price J.L."/>
            <person name="Sonnekus B."/>
            <person name="Thomas C."/>
            <person name="van der Nest A."/>
            <person name="van Dijk A."/>
            <person name="van Heerden A."/>
            <person name="van Vuuren N."/>
            <person name="Yilmaz N."/>
            <person name="Duong T.A."/>
            <person name="van der Merwe N.A."/>
            <person name="Wingfield M.J."/>
            <person name="Wingfield B.D."/>
        </authorList>
    </citation>
    <scope>NUCLEOTIDE SEQUENCE [LARGE SCALE GENOMIC DNA]</scope>
    <source>
        <strain evidence="2 3">CMW 18300</strain>
    </source>
</reference>
<dbReference type="Pfam" id="PF20253">
    <property type="entry name" value="DUF6604"/>
    <property type="match status" value="1"/>
</dbReference>
<protein>
    <recommendedName>
        <fullName evidence="1">DUF6604 domain-containing protein</fullName>
    </recommendedName>
</protein>
<proteinExistence type="predicted"/>
<dbReference type="Proteomes" id="UP001583177">
    <property type="component" value="Unassembled WGS sequence"/>
</dbReference>
<evidence type="ECO:0000313" key="2">
    <source>
        <dbReference type="EMBL" id="KAL1852533.1"/>
    </source>
</evidence>
<organism evidence="2 3">
    <name type="scientific">Diaporthe australafricana</name>
    <dbReference type="NCBI Taxonomy" id="127596"/>
    <lineage>
        <taxon>Eukaryota</taxon>
        <taxon>Fungi</taxon>
        <taxon>Dikarya</taxon>
        <taxon>Ascomycota</taxon>
        <taxon>Pezizomycotina</taxon>
        <taxon>Sordariomycetes</taxon>
        <taxon>Sordariomycetidae</taxon>
        <taxon>Diaporthales</taxon>
        <taxon>Diaporthaceae</taxon>
        <taxon>Diaporthe</taxon>
    </lineage>
</organism>
<evidence type="ECO:0000313" key="3">
    <source>
        <dbReference type="Proteomes" id="UP001583177"/>
    </source>
</evidence>
<dbReference type="PANTHER" id="PTHR38795:SF1">
    <property type="entry name" value="DUF6604 DOMAIN-CONTAINING PROTEIN"/>
    <property type="match status" value="1"/>
</dbReference>
<dbReference type="PANTHER" id="PTHR38795">
    <property type="entry name" value="DUF6604 DOMAIN-CONTAINING PROTEIN"/>
    <property type="match status" value="1"/>
</dbReference>
<keyword evidence="3" id="KW-1185">Reference proteome</keyword>
<dbReference type="EMBL" id="JAWRVE010000158">
    <property type="protein sequence ID" value="KAL1852533.1"/>
    <property type="molecule type" value="Genomic_DNA"/>
</dbReference>
<name>A0ABR3W441_9PEZI</name>
<accession>A0ABR3W441</accession>
<sequence length="611" mass="69865">MGDFILQTWEEYRDSKLDLMSASVVTDTALQLAQAAIEELVQDPSIFPSLKGDEMALQQMLYDVTCKARGQQEHPSIELGLPFNVNAADTANWFFIVPRILLTSFVPVMQQDDLPDFIQGYFGVIDKKADRSRMSVSQRLSEDKIFLLELLPEFCMMDTHGFTWPVLLDIYDKLRMNPAGPWNDLRMAGLRFSKTIADFKLLSATHPKPAFWPKEGDQEINNIQNCIDGCIKHDIQQAIWELGESNQVHEEHFFFKKNPILSGLLMFQLTSRMQVIGQSLVNQWYDVQQMAFLYNLAQQVPDVRIDWPDIEAFIKIHGENRIFVGDRPKNAAESLNRLQAATGISSVTRFARDSRRTGEWHRPDGKSSRLLEPTTRVTNMFRDSYGKSEQTRNIANADFGRLLDDMTKTSPAAKKATKQGKKDLSLTNPEDFLLKKWSSKRNLGALQFLALVRTKLHEEEPALMFNYFGMHHRSIEMLRRIRDKEHHKFVQYFTPSYMPDESMISNLVILIHHVARGSAAASREMGLASHRDHTVVSRIIMSCGEVMREYLRTKGDVACKELRTFCKNKTPLYIESGGRDEEAEEKFMQIIGLEEVLGPRAMASLMTGIPG</sequence>